<dbReference type="Gene3D" id="1.25.40.10">
    <property type="entry name" value="Tetratricopeptide repeat domain"/>
    <property type="match status" value="1"/>
</dbReference>
<evidence type="ECO:0008006" key="4">
    <source>
        <dbReference type="Google" id="ProtNLM"/>
    </source>
</evidence>
<protein>
    <recommendedName>
        <fullName evidence="4">Tetratricopeptide repeat protein</fullName>
    </recommendedName>
</protein>
<evidence type="ECO:0000313" key="2">
    <source>
        <dbReference type="EMBL" id="QEO16996.1"/>
    </source>
</evidence>
<name>A0A5C1YL56_9PROT</name>
<proteinExistence type="predicted"/>
<dbReference type="InterPro" id="IPR011990">
    <property type="entry name" value="TPR-like_helical_dom_sf"/>
</dbReference>
<feature type="chain" id="PRO_5022928182" description="Tetratricopeptide repeat protein" evidence="1">
    <location>
        <begin position="27"/>
        <end position="411"/>
    </location>
</feature>
<gene>
    <name evidence="2" type="ORF">FLP30_03930</name>
</gene>
<keyword evidence="1" id="KW-0732">Signal</keyword>
<reference evidence="2 3" key="1">
    <citation type="submission" date="2019-09" db="EMBL/GenBank/DDBJ databases">
        <title>Genome sequencing of strain KACC 21233.</title>
        <authorList>
            <person name="Heo J."/>
            <person name="Kim S.-J."/>
            <person name="Kim J.-S."/>
            <person name="Hong S.-B."/>
            <person name="Kwon S.-W."/>
        </authorList>
    </citation>
    <scope>NUCLEOTIDE SEQUENCE [LARGE SCALE GENOMIC DNA]</scope>
    <source>
        <strain evidence="2 3">KACC 21233</strain>
    </source>
</reference>
<evidence type="ECO:0000256" key="1">
    <source>
        <dbReference type="SAM" id="SignalP"/>
    </source>
</evidence>
<evidence type="ECO:0000313" key="3">
    <source>
        <dbReference type="Proteomes" id="UP000324536"/>
    </source>
</evidence>
<dbReference type="AlphaFoldDB" id="A0A5C1YL56"/>
<dbReference type="Proteomes" id="UP000324536">
    <property type="component" value="Chromosome"/>
</dbReference>
<sequence length="411" mass="44461">MTYRLRLYALCAGVALASLSPLAARAADTLSTDVGATLQQAQSALAAHDYAKAMQAVKAASALGNKSDYDSYVIAQMQAAVASQSGDTAAALSAYEKLIASPRTPPALRHQMLLSEATMAYSAKDYPRAIAGIQRYMHEAGPTPQMQLLLVQSYYLQKDYPNVIQTVKAIVAADNKAHRKPQESELQMMAASATALNDPAQATHAYLLLATYYPKKEYWALLLHGLVTNKTLPPALQLDVYRIRVAVGDTLRPVDFMDMTEIAMQLRLPQLALDLMDQGYKQGVLGVGPEAPRQARLKAMVEKTVAERKASSAADEAQAQAQKTGDELFLVGYNDVTFGETQKGLALMRQALDKGVRDSAIANLHLGLAYMQAGQKAASLSALALVPETSNAYDIARLWMLRLSQTEVAPK</sequence>
<accession>A0A5C1YL56</accession>
<dbReference type="RefSeq" id="WP_149278676.1">
    <property type="nucleotide sequence ID" value="NZ_CP043506.1"/>
</dbReference>
<organism evidence="2 3">
    <name type="scientific">Acetobacter vaccinii</name>
    <dbReference type="NCBI Taxonomy" id="2592655"/>
    <lineage>
        <taxon>Bacteria</taxon>
        <taxon>Pseudomonadati</taxon>
        <taxon>Pseudomonadota</taxon>
        <taxon>Alphaproteobacteria</taxon>
        <taxon>Acetobacterales</taxon>
        <taxon>Acetobacteraceae</taxon>
        <taxon>Acetobacter</taxon>
    </lineage>
</organism>
<keyword evidence="3" id="KW-1185">Reference proteome</keyword>
<dbReference type="OrthoDB" id="7340606at2"/>
<dbReference type="KEGG" id="acek:FLP30_03930"/>
<dbReference type="SUPFAM" id="SSF48452">
    <property type="entry name" value="TPR-like"/>
    <property type="match status" value="1"/>
</dbReference>
<dbReference type="EMBL" id="CP043506">
    <property type="protein sequence ID" value="QEO16996.1"/>
    <property type="molecule type" value="Genomic_DNA"/>
</dbReference>
<feature type="signal peptide" evidence="1">
    <location>
        <begin position="1"/>
        <end position="26"/>
    </location>
</feature>